<dbReference type="PROSITE" id="PS00092">
    <property type="entry name" value="N6_MTASE"/>
    <property type="match status" value="1"/>
</dbReference>
<dbReference type="GO" id="GO:0008170">
    <property type="term" value="F:N-methyltransferase activity"/>
    <property type="evidence" value="ECO:0007669"/>
    <property type="project" value="InterPro"/>
</dbReference>
<organism evidence="7 8">
    <name type="scientific">Solirubrobacter ginsenosidimutans</name>
    <dbReference type="NCBI Taxonomy" id="490573"/>
    <lineage>
        <taxon>Bacteria</taxon>
        <taxon>Bacillati</taxon>
        <taxon>Actinomycetota</taxon>
        <taxon>Thermoleophilia</taxon>
        <taxon>Solirubrobacterales</taxon>
        <taxon>Solirubrobacteraceae</taxon>
        <taxon>Solirubrobacter</taxon>
    </lineage>
</organism>
<dbReference type="InterPro" id="IPR003356">
    <property type="entry name" value="DNA_methylase_A-5"/>
</dbReference>
<keyword evidence="1 7" id="KW-0489">Methyltransferase</keyword>
<dbReference type="InterPro" id="IPR002052">
    <property type="entry name" value="DNA_methylase_N6_adenine_CS"/>
</dbReference>
<dbReference type="PRINTS" id="PR00507">
    <property type="entry name" value="N12N6MTFRASE"/>
</dbReference>
<name>A0A9X3S368_9ACTN</name>
<dbReference type="Proteomes" id="UP001149140">
    <property type="component" value="Unassembled WGS sequence"/>
</dbReference>
<dbReference type="GO" id="GO:0009307">
    <property type="term" value="P:DNA restriction-modification system"/>
    <property type="evidence" value="ECO:0007669"/>
    <property type="project" value="UniProtKB-KW"/>
</dbReference>
<reference evidence="7" key="1">
    <citation type="submission" date="2022-10" db="EMBL/GenBank/DDBJ databases">
        <title>The WGS of Solirubrobacter ginsenosidimutans DSM 21036.</title>
        <authorList>
            <person name="Jiang Z."/>
        </authorList>
    </citation>
    <scope>NUCLEOTIDE SEQUENCE</scope>
    <source>
        <strain evidence="7">DSM 21036</strain>
    </source>
</reference>
<protein>
    <submittedName>
        <fullName evidence="7">N-6 DNA methylase</fullName>
    </submittedName>
</protein>
<accession>A0A9X3S368</accession>
<dbReference type="RefSeq" id="WP_270042385.1">
    <property type="nucleotide sequence ID" value="NZ_JAPDOD010000023.1"/>
</dbReference>
<dbReference type="GO" id="GO:0009007">
    <property type="term" value="F:site-specific DNA-methyltransferase (adenine-specific) activity"/>
    <property type="evidence" value="ECO:0007669"/>
    <property type="project" value="UniProtKB-EC"/>
</dbReference>
<feature type="domain" description="Type II methyltransferase M.Eco57I C-terminal" evidence="6">
    <location>
        <begin position="269"/>
        <end position="532"/>
    </location>
</feature>
<dbReference type="Pfam" id="PF22837">
    <property type="entry name" value="M_Eco57I_C"/>
    <property type="match status" value="1"/>
</dbReference>
<evidence type="ECO:0000259" key="6">
    <source>
        <dbReference type="Pfam" id="PF22837"/>
    </source>
</evidence>
<keyword evidence="8" id="KW-1185">Reference proteome</keyword>
<dbReference type="Pfam" id="PF02384">
    <property type="entry name" value="N6_Mtase"/>
    <property type="match status" value="1"/>
</dbReference>
<dbReference type="InterPro" id="IPR029063">
    <property type="entry name" value="SAM-dependent_MTases_sf"/>
</dbReference>
<dbReference type="PANTHER" id="PTHR33841:SF5">
    <property type="entry name" value="DNA METHYLASE (MODIFICATION METHYLASE) (METHYLTRANSFERASE)-RELATED"/>
    <property type="match status" value="1"/>
</dbReference>
<evidence type="ECO:0000256" key="4">
    <source>
        <dbReference type="ARBA" id="ARBA00022747"/>
    </source>
</evidence>
<evidence type="ECO:0000256" key="1">
    <source>
        <dbReference type="ARBA" id="ARBA00022603"/>
    </source>
</evidence>
<sequence>MASISRILPGDSPALRKQRGAFFTPFEIADFTAGWAVAGRPDAKVLDPTSGEGVFLLAAAQHLARAGAAPEDMRDQLYGVDIHADSLQETQGLLREVDSEATLIDNDFFSLPTPAQLGSPVPWVDAVIGNPPYVRYQEHRGEARRRSLAAAFAQKVRLSGLASSWAALLVHACAFLKPEGRVAMVLPAELLTVGYAEPIRRWLGERFAAVHLVLFEELQFADAEEQVVVLVARGSGGCSALALHQLRDASELATQHLFDSEPVALGRPEDKWTDLLLPMQRRSLFRRITDRSFTRLDSYGTPELGTVTGSNAFFTLNEATRAEYGLGRNHLQRIVPPGARHVPGTRFTEGHWQQLRADGQRVWMLHPAADTRRRDGLARYLNEGEERLVHEAYKCTIREPWWRPPAVRSPDLMFTYMSHVTPRLVANETDATIVNSLHGITLGPDAPDITRDALPIVALNSVTMLGAELFGRSYGGGILKMEPREAASLPVPSPDALVEAWTRLEPHWSRLDELVRHGCWETALAHIDRALLIETLELSAAEVASMRAAATRLRARRTRTAAADAT</sequence>
<dbReference type="InterPro" id="IPR054520">
    <property type="entry name" value="M_Eco57I_C"/>
</dbReference>
<keyword evidence="2" id="KW-0808">Transferase</keyword>
<keyword evidence="4" id="KW-0680">Restriction system</keyword>
<keyword evidence="3" id="KW-0949">S-adenosyl-L-methionine</keyword>
<evidence type="ECO:0000313" key="8">
    <source>
        <dbReference type="Proteomes" id="UP001149140"/>
    </source>
</evidence>
<dbReference type="GO" id="GO:0032259">
    <property type="term" value="P:methylation"/>
    <property type="evidence" value="ECO:0007669"/>
    <property type="project" value="UniProtKB-KW"/>
</dbReference>
<dbReference type="EMBL" id="JAPDOD010000023">
    <property type="protein sequence ID" value="MDA0163142.1"/>
    <property type="molecule type" value="Genomic_DNA"/>
</dbReference>
<evidence type="ECO:0000259" key="5">
    <source>
        <dbReference type="Pfam" id="PF02384"/>
    </source>
</evidence>
<dbReference type="InterPro" id="IPR050953">
    <property type="entry name" value="N4_N6_ade-DNA_methylase"/>
</dbReference>
<gene>
    <name evidence="7" type="ORF">OM076_22905</name>
</gene>
<dbReference type="SUPFAM" id="SSF53335">
    <property type="entry name" value="S-adenosyl-L-methionine-dependent methyltransferases"/>
    <property type="match status" value="1"/>
</dbReference>
<dbReference type="GO" id="GO:0003677">
    <property type="term" value="F:DNA binding"/>
    <property type="evidence" value="ECO:0007669"/>
    <property type="project" value="InterPro"/>
</dbReference>
<proteinExistence type="predicted"/>
<comment type="caution">
    <text evidence="7">The sequence shown here is derived from an EMBL/GenBank/DDBJ whole genome shotgun (WGS) entry which is preliminary data.</text>
</comment>
<dbReference type="AlphaFoldDB" id="A0A9X3S368"/>
<evidence type="ECO:0000256" key="2">
    <source>
        <dbReference type="ARBA" id="ARBA00022679"/>
    </source>
</evidence>
<feature type="domain" description="DNA methylase adenine-specific" evidence="5">
    <location>
        <begin position="16"/>
        <end position="205"/>
    </location>
</feature>
<evidence type="ECO:0000256" key="3">
    <source>
        <dbReference type="ARBA" id="ARBA00022691"/>
    </source>
</evidence>
<dbReference type="PANTHER" id="PTHR33841">
    <property type="entry name" value="DNA METHYLTRANSFERASE YEEA-RELATED"/>
    <property type="match status" value="1"/>
</dbReference>
<dbReference type="Gene3D" id="3.40.50.150">
    <property type="entry name" value="Vaccinia Virus protein VP39"/>
    <property type="match status" value="1"/>
</dbReference>
<evidence type="ECO:0000313" key="7">
    <source>
        <dbReference type="EMBL" id="MDA0163142.1"/>
    </source>
</evidence>